<evidence type="ECO:0000256" key="2">
    <source>
        <dbReference type="ARBA" id="ARBA00007165"/>
    </source>
</evidence>
<sequence length="240" mass="27092">MRGRALILLATVLSLGLALRLGWWQLDRAAQKTALLQAQQAQAKRAPLSAVELVAAPPQAREQLQRRVRLRGHWLDAHTVYLENRPMAGRTGFYVITPLQLVGRNEAILVQRGWLPRDARDRERLPELPQQSAEVEIEGRLIEAPTRLYQLGEAGGGRIRQNLDAVAFAQEIRRPLLPLTVLQQGDALAGTDGLLRDWPAPDAGVQKHYGYAFQWFALGALILGLYVWFQLIRPRRRQAR</sequence>
<proteinExistence type="inferred from homology"/>
<keyword evidence="5 6" id="KW-0472">Membrane</keyword>
<protein>
    <recommendedName>
        <fullName evidence="6">SURF1-like protein</fullName>
    </recommendedName>
</protein>
<feature type="transmembrane region" description="Helical" evidence="6">
    <location>
        <begin position="212"/>
        <end position="232"/>
    </location>
</feature>
<evidence type="ECO:0000256" key="4">
    <source>
        <dbReference type="ARBA" id="ARBA00022989"/>
    </source>
</evidence>
<comment type="caution">
    <text evidence="6">Lacks conserved residue(s) required for the propagation of feature annotation.</text>
</comment>
<comment type="caution">
    <text evidence="7">The sequence shown here is derived from an EMBL/GenBank/DDBJ whole genome shotgun (WGS) entry which is preliminary data.</text>
</comment>
<dbReference type="InterPro" id="IPR002994">
    <property type="entry name" value="Surf1/Shy1"/>
</dbReference>
<reference evidence="7 8" key="1">
    <citation type="submission" date="2019-03" db="EMBL/GenBank/DDBJ databases">
        <title>Genomic Encyclopedia of Type Strains, Phase IV (KMG-IV): sequencing the most valuable type-strain genomes for metagenomic binning, comparative biology and taxonomic classification.</title>
        <authorList>
            <person name="Goeker M."/>
        </authorList>
    </citation>
    <scope>NUCLEOTIDE SEQUENCE [LARGE SCALE GENOMIC DNA]</scope>
    <source>
        <strain evidence="7 8">DSM 25082</strain>
    </source>
</reference>
<accession>A0A4R6MYI5</accession>
<keyword evidence="8" id="KW-1185">Reference proteome</keyword>
<evidence type="ECO:0000256" key="1">
    <source>
        <dbReference type="ARBA" id="ARBA00004370"/>
    </source>
</evidence>
<dbReference type="EMBL" id="SNXE01000007">
    <property type="protein sequence ID" value="TDP07634.1"/>
    <property type="molecule type" value="Genomic_DNA"/>
</dbReference>
<evidence type="ECO:0000313" key="8">
    <source>
        <dbReference type="Proteomes" id="UP000295357"/>
    </source>
</evidence>
<dbReference type="GO" id="GO:0005886">
    <property type="term" value="C:plasma membrane"/>
    <property type="evidence" value="ECO:0007669"/>
    <property type="project" value="UniProtKB-SubCell"/>
</dbReference>
<comment type="subcellular location">
    <subcellularLocation>
        <location evidence="6">Cell membrane</location>
        <topology evidence="6">Multi-pass membrane protein</topology>
    </subcellularLocation>
    <subcellularLocation>
        <location evidence="1">Membrane</location>
    </subcellularLocation>
</comment>
<evidence type="ECO:0000256" key="5">
    <source>
        <dbReference type="ARBA" id="ARBA00023136"/>
    </source>
</evidence>
<keyword evidence="4 6" id="KW-1133">Transmembrane helix</keyword>
<dbReference type="InterPro" id="IPR045214">
    <property type="entry name" value="Surf1/Surf4"/>
</dbReference>
<dbReference type="CDD" id="cd06662">
    <property type="entry name" value="SURF1"/>
    <property type="match status" value="1"/>
</dbReference>
<evidence type="ECO:0000313" key="7">
    <source>
        <dbReference type="EMBL" id="TDP07634.1"/>
    </source>
</evidence>
<organism evidence="7 8">
    <name type="scientific">Roseateles asaccharophilus</name>
    <dbReference type="NCBI Taxonomy" id="582607"/>
    <lineage>
        <taxon>Bacteria</taxon>
        <taxon>Pseudomonadati</taxon>
        <taxon>Pseudomonadota</taxon>
        <taxon>Betaproteobacteria</taxon>
        <taxon>Burkholderiales</taxon>
        <taxon>Sphaerotilaceae</taxon>
        <taxon>Roseateles</taxon>
    </lineage>
</organism>
<dbReference type="AlphaFoldDB" id="A0A4R6MYI5"/>
<dbReference type="PROSITE" id="PS50895">
    <property type="entry name" value="SURF1"/>
    <property type="match status" value="1"/>
</dbReference>
<dbReference type="PANTHER" id="PTHR23427">
    <property type="entry name" value="SURFEIT LOCUS PROTEIN"/>
    <property type="match status" value="1"/>
</dbReference>
<name>A0A4R6MYI5_9BURK</name>
<gene>
    <name evidence="7" type="ORF">DFR39_107167</name>
</gene>
<dbReference type="RefSeq" id="WP_133604461.1">
    <property type="nucleotide sequence ID" value="NZ_JAUFPJ010000008.1"/>
</dbReference>
<comment type="similarity">
    <text evidence="2 6">Belongs to the SURF1 family.</text>
</comment>
<dbReference type="PANTHER" id="PTHR23427:SF2">
    <property type="entry name" value="SURFEIT LOCUS PROTEIN 1"/>
    <property type="match status" value="1"/>
</dbReference>
<evidence type="ECO:0000256" key="6">
    <source>
        <dbReference type="RuleBase" id="RU363076"/>
    </source>
</evidence>
<dbReference type="Pfam" id="PF02104">
    <property type="entry name" value="SURF1"/>
    <property type="match status" value="1"/>
</dbReference>
<keyword evidence="3 6" id="KW-0812">Transmembrane</keyword>
<dbReference type="OrthoDB" id="9789940at2"/>
<keyword evidence="6" id="KW-1003">Cell membrane</keyword>
<evidence type="ECO:0000256" key="3">
    <source>
        <dbReference type="ARBA" id="ARBA00022692"/>
    </source>
</evidence>
<dbReference type="Proteomes" id="UP000295357">
    <property type="component" value="Unassembled WGS sequence"/>
</dbReference>